<feature type="compositionally biased region" description="Polar residues" evidence="1">
    <location>
        <begin position="83"/>
        <end position="92"/>
    </location>
</feature>
<dbReference type="Proteomes" id="UP000574390">
    <property type="component" value="Unassembled WGS sequence"/>
</dbReference>
<feature type="non-terminal residue" evidence="2">
    <location>
        <position position="1"/>
    </location>
</feature>
<feature type="compositionally biased region" description="Low complexity" evidence="1">
    <location>
        <begin position="1"/>
        <end position="17"/>
    </location>
</feature>
<dbReference type="AlphaFoldDB" id="A0A7J6TWN3"/>
<protein>
    <submittedName>
        <fullName evidence="2">Uncharacterized protein</fullName>
    </submittedName>
</protein>
<evidence type="ECO:0000313" key="2">
    <source>
        <dbReference type="EMBL" id="KAF4749137.1"/>
    </source>
</evidence>
<feature type="region of interest" description="Disordered" evidence="1">
    <location>
        <begin position="1"/>
        <end position="23"/>
    </location>
</feature>
<reference evidence="2 3" key="1">
    <citation type="submission" date="2020-04" db="EMBL/GenBank/DDBJ databases">
        <title>Perkinsus olseni comparative genomics.</title>
        <authorList>
            <person name="Bogema D.R."/>
        </authorList>
    </citation>
    <scope>NUCLEOTIDE SEQUENCE [LARGE SCALE GENOMIC DNA]</scope>
    <source>
        <strain evidence="2">ATCC PRA-205</strain>
    </source>
</reference>
<sequence length="136" mass="14713">SGLRISMSSNRRSSAASDGGKRQSSLLSFFKVLPKKEEDKPSSPLHCDATDVEMVASPAAVESISSATTSTAPVRRASLVSEELTQVQTESQPVGRRKRRLTYVDDNSDDDSDVDDESEDEGVCARFDAIESDLTL</sequence>
<feature type="non-terminal residue" evidence="2">
    <location>
        <position position="136"/>
    </location>
</feature>
<comment type="caution">
    <text evidence="2">The sequence shown here is derived from an EMBL/GenBank/DDBJ whole genome shotgun (WGS) entry which is preliminary data.</text>
</comment>
<gene>
    <name evidence="2" type="ORF">FOZ62_008482</name>
</gene>
<evidence type="ECO:0000313" key="3">
    <source>
        <dbReference type="Proteomes" id="UP000574390"/>
    </source>
</evidence>
<proteinExistence type="predicted"/>
<evidence type="ECO:0000256" key="1">
    <source>
        <dbReference type="SAM" id="MobiDB-lite"/>
    </source>
</evidence>
<accession>A0A7J6TWN3</accession>
<feature type="compositionally biased region" description="Acidic residues" evidence="1">
    <location>
        <begin position="106"/>
        <end position="122"/>
    </location>
</feature>
<feature type="region of interest" description="Disordered" evidence="1">
    <location>
        <begin position="83"/>
        <end position="124"/>
    </location>
</feature>
<organism evidence="2 3">
    <name type="scientific">Perkinsus olseni</name>
    <name type="common">Perkinsus atlanticus</name>
    <dbReference type="NCBI Taxonomy" id="32597"/>
    <lineage>
        <taxon>Eukaryota</taxon>
        <taxon>Sar</taxon>
        <taxon>Alveolata</taxon>
        <taxon>Perkinsozoa</taxon>
        <taxon>Perkinsea</taxon>
        <taxon>Perkinsida</taxon>
        <taxon>Perkinsidae</taxon>
        <taxon>Perkinsus</taxon>
    </lineage>
</organism>
<name>A0A7J6TWN3_PEROL</name>
<dbReference type="EMBL" id="JABANM010004512">
    <property type="protein sequence ID" value="KAF4749137.1"/>
    <property type="molecule type" value="Genomic_DNA"/>
</dbReference>